<comment type="caution">
    <text evidence="2">The sequence shown here is derived from an EMBL/GenBank/DDBJ whole genome shotgun (WGS) entry which is preliminary data.</text>
</comment>
<evidence type="ECO:0000313" key="3">
    <source>
        <dbReference type="Proteomes" id="UP000290289"/>
    </source>
</evidence>
<sequence>MKSDTHIDYAVFQLSPKHSRCELFVYSDGNTEKLASGSVKPFVTHLKVVEEQVALAIQSIKLEVDKRKYTETWFTKGTLERFVRFVSTPEVLELVNIFDAEMSQLEAAWRIYSQGMGGHHAGALGGDGTGTTAAADATKKELLRAIDVRLVAVRQDLTTACARASAAGFNPDTVSELQHFADQFGAHRLNEACSKFISLCQRRSDVISQWKPSADDRAVRSSCESDMSIDGLTENSSGPHNQPQNRQEQLEDPLKPSTCQQPEFLNANFPTQQRNSVTEKDKEEGKAKVEKKVESQTESTTPLGVSQPGRRLSVQDRISLFENKQKESSGGGSGGKSVVAKPGELRRLSSDVLSAKPGELKRLSSDVSSAPAVAEKAVLRRWSGASDMSIDLSGEKKETESPLCTPSSSSASHLFSQTKVAANTISAVTVDKDQKGSTDSTDICKVEGRSASGRVGDVELKDEAEGQTRVGVFVGKEEVGSKAKKEQVGSHTQSRTSSGRTEQVGLSDQGIYSDSEESSGFKDQSGSETQSKGFSGRTEVVGGKNLVGGAISGGGFGSRVEDSRPRDQPMTQLLPRGYQGHSRSFSGQFEGGVGRKLEEASSAQLKGFEGDQLPPQPLFRSFSGEIGEVGKVDCTSSDKKHIRTEDSGAQKMRFQKPGSASREQIKKPQGRRDESNSGQESKLDFTGDKVLRNEESFATIPTTPVEQVQRVRQTKGNQELNDELKMKANELEKLFAEHKLRIPGDLSSSARRSKPVDAKKKEQAVSSQNRKPAAEEIAPAQFPAANTVLEPMGSSSEMENFNTTPPMKIAGIQDYGDNLRQKFSEPGFSLDSKGKFYERYMQKRDAKLREEWVCKREEKEAKLKAMEDSLEKSKAELKAKFSGSADRQDSASSARRRADKLRSFNFGSSMKREQPIDSIHWEKDEDLSEFPGQKLYGEDRFSNEASLGDGASRSIQNKKLFPNRNLPSSIPWTPTAPAPRSSGKVSNLSSGRRRPELENPLAQSVPNFPDLRKENTKPSSGVSKPAVSKIPARSQVKSFSRSKSTSEEIMAKEEKPQRSQSLRKSSANPVELNNLSSLHSDGVVLVPFDEEQTKHDSYDKFAKYMESKSFFRKSNGIGTGSGVSFSKLKGSISSDSLTNEEVEGEDSIDTAKEEEEEEELENGVDMDMVVEDGDDMDVDNGKRRPSQDSERSDNVDSVRSLSQVDLASMAELPAAAPSTFHTLGSLPDSPGESPISWNLHVHHSFSYPHEASDVDASVDFPIGSPASWNSHGLTQIDVDAARMRKKWGSAQKPILATNSSQNQSRKDVTKGFKRLLKFGRKSRGTDNMSDWISATTSEGDDDTEDGRDPANRLSEDFRKSRMGFTQGPDDSFNESEFNEQVQALRTSIPAPPVNFKLRDNHLSGSSLKVYSVRGSSSYISSSTLYFVVSTEETNFSCSSPVLADEREAIKNSEIAPRSFFSLSSFRSKGSDSKLSQTLRKLH</sequence>
<dbReference type="PANTHER" id="PTHR31008">
    <property type="entry name" value="COP1-INTERACTING PROTEIN-RELATED"/>
    <property type="match status" value="1"/>
</dbReference>
<feature type="compositionally biased region" description="Basic and acidic residues" evidence="1">
    <location>
        <begin position="431"/>
        <end position="448"/>
    </location>
</feature>
<dbReference type="PANTHER" id="PTHR31008:SF15">
    <property type="entry name" value="GPI-ANCHORED ADHESIN-LIKE PROTEIN"/>
    <property type="match status" value="1"/>
</dbReference>
<evidence type="ECO:0000313" key="2">
    <source>
        <dbReference type="EMBL" id="RXH88892.1"/>
    </source>
</evidence>
<feature type="compositionally biased region" description="Polar residues" evidence="1">
    <location>
        <begin position="489"/>
        <end position="512"/>
    </location>
</feature>
<feature type="compositionally biased region" description="Basic and acidic residues" evidence="1">
    <location>
        <begin position="475"/>
        <end position="488"/>
    </location>
</feature>
<gene>
    <name evidence="2" type="ORF">DVH24_000491</name>
</gene>
<feature type="compositionally biased region" description="Basic and acidic residues" evidence="1">
    <location>
        <begin position="754"/>
        <end position="763"/>
    </location>
</feature>
<feature type="region of interest" description="Disordered" evidence="1">
    <location>
        <begin position="1129"/>
        <end position="1199"/>
    </location>
</feature>
<feature type="region of interest" description="Disordered" evidence="1">
    <location>
        <begin position="1327"/>
        <end position="1353"/>
    </location>
</feature>
<feature type="region of interest" description="Disordered" evidence="1">
    <location>
        <begin position="431"/>
        <end position="722"/>
    </location>
</feature>
<feature type="region of interest" description="Disordered" evidence="1">
    <location>
        <begin position="742"/>
        <end position="785"/>
    </location>
</feature>
<dbReference type="Proteomes" id="UP000290289">
    <property type="component" value="Chromosome 9"/>
</dbReference>
<feature type="compositionally biased region" description="Acidic residues" evidence="1">
    <location>
        <begin position="1138"/>
        <end position="1178"/>
    </location>
</feature>
<proteinExistence type="predicted"/>
<dbReference type="EMBL" id="RDQH01000335">
    <property type="protein sequence ID" value="RXH88892.1"/>
    <property type="molecule type" value="Genomic_DNA"/>
</dbReference>
<feature type="compositionally biased region" description="Polar residues" evidence="1">
    <location>
        <begin position="233"/>
        <end position="247"/>
    </location>
</feature>
<feature type="region of interest" description="Disordered" evidence="1">
    <location>
        <begin position="392"/>
        <end position="413"/>
    </location>
</feature>
<feature type="compositionally biased region" description="Polar residues" evidence="1">
    <location>
        <begin position="699"/>
        <end position="719"/>
    </location>
</feature>
<feature type="region of interest" description="Disordered" evidence="1">
    <location>
        <begin position="875"/>
        <end position="909"/>
    </location>
</feature>
<feature type="compositionally biased region" description="Polar residues" evidence="1">
    <location>
        <begin position="521"/>
        <end position="533"/>
    </location>
</feature>
<feature type="compositionally biased region" description="Basic and acidic residues" evidence="1">
    <location>
        <begin position="628"/>
        <end position="648"/>
    </location>
</feature>
<accession>A0A498J4W2</accession>
<reference evidence="2 3" key="1">
    <citation type="submission" date="2018-10" db="EMBL/GenBank/DDBJ databases">
        <title>A high-quality apple genome assembly.</title>
        <authorList>
            <person name="Hu J."/>
        </authorList>
    </citation>
    <scope>NUCLEOTIDE SEQUENCE [LARGE SCALE GENOMIC DNA]</scope>
    <source>
        <strain evidence="3">cv. HFTH1</strain>
        <tissue evidence="2">Young leaf</tissue>
    </source>
</reference>
<feature type="compositionally biased region" description="Polar residues" evidence="1">
    <location>
        <begin position="257"/>
        <end position="276"/>
    </location>
</feature>
<evidence type="ECO:0000256" key="1">
    <source>
        <dbReference type="SAM" id="MobiDB-lite"/>
    </source>
</evidence>
<protein>
    <recommendedName>
        <fullName evidence="4">COP1-interacting protein 7</fullName>
    </recommendedName>
</protein>
<feature type="region of interest" description="Disordered" evidence="1">
    <location>
        <begin position="932"/>
        <end position="1075"/>
    </location>
</feature>
<feature type="region of interest" description="Disordered" evidence="1">
    <location>
        <begin position="211"/>
        <end position="369"/>
    </location>
</feature>
<keyword evidence="3" id="KW-1185">Reference proteome</keyword>
<organism evidence="2 3">
    <name type="scientific">Malus domestica</name>
    <name type="common">Apple</name>
    <name type="synonym">Pyrus malus</name>
    <dbReference type="NCBI Taxonomy" id="3750"/>
    <lineage>
        <taxon>Eukaryota</taxon>
        <taxon>Viridiplantae</taxon>
        <taxon>Streptophyta</taxon>
        <taxon>Embryophyta</taxon>
        <taxon>Tracheophyta</taxon>
        <taxon>Spermatophyta</taxon>
        <taxon>Magnoliopsida</taxon>
        <taxon>eudicotyledons</taxon>
        <taxon>Gunneridae</taxon>
        <taxon>Pentapetalae</taxon>
        <taxon>rosids</taxon>
        <taxon>fabids</taxon>
        <taxon>Rosales</taxon>
        <taxon>Rosaceae</taxon>
        <taxon>Amygdaloideae</taxon>
        <taxon>Maleae</taxon>
        <taxon>Malus</taxon>
    </lineage>
</organism>
<feature type="compositionally biased region" description="Polar residues" evidence="1">
    <location>
        <begin position="1058"/>
        <end position="1075"/>
    </location>
</feature>
<name>A0A498J4W2_MALDO</name>
<feature type="compositionally biased region" description="Basic and acidic residues" evidence="1">
    <location>
        <begin position="1179"/>
        <end position="1196"/>
    </location>
</feature>
<feature type="compositionally biased region" description="Basic and acidic residues" evidence="1">
    <location>
        <begin position="663"/>
        <end position="695"/>
    </location>
</feature>
<evidence type="ECO:0008006" key="4">
    <source>
        <dbReference type="Google" id="ProtNLM"/>
    </source>
</evidence>
<feature type="compositionally biased region" description="Basic and acidic residues" evidence="1">
    <location>
        <begin position="277"/>
        <end position="295"/>
    </location>
</feature>
<feature type="compositionally biased region" description="Basic and acidic residues" evidence="1">
    <location>
        <begin position="1044"/>
        <end position="1057"/>
    </location>
</feature>
<feature type="compositionally biased region" description="Basic and acidic residues" evidence="1">
    <location>
        <begin position="456"/>
        <end position="466"/>
    </location>
</feature>